<dbReference type="GO" id="GO:0005794">
    <property type="term" value="C:Golgi apparatus"/>
    <property type="evidence" value="ECO:0007669"/>
    <property type="project" value="UniProtKB-SubCell"/>
</dbReference>
<keyword evidence="3" id="KW-0813">Transport</keyword>
<dbReference type="WBParaSite" id="sdigi.contig109.g4520.t1">
    <property type="protein sequence ID" value="sdigi.contig109.g4520.t1"/>
    <property type="gene ID" value="sdigi.contig109.g4520"/>
</dbReference>
<feature type="region of interest" description="Disordered" evidence="11">
    <location>
        <begin position="323"/>
        <end position="387"/>
    </location>
</feature>
<keyword evidence="12" id="KW-1185">Reference proteome</keyword>
<dbReference type="Gene3D" id="3.30.450.70">
    <property type="match status" value="1"/>
</dbReference>
<dbReference type="AlphaFoldDB" id="A0A915PJL4"/>
<proteinExistence type="inferred from homology"/>
<keyword evidence="5" id="KW-0931">ER-Golgi transport</keyword>
<evidence type="ECO:0000256" key="9">
    <source>
        <dbReference type="ARBA" id="ARBA00046052"/>
    </source>
</evidence>
<dbReference type="GO" id="GO:0006888">
    <property type="term" value="P:endoplasmic reticulum to Golgi vesicle-mediated transport"/>
    <property type="evidence" value="ECO:0007669"/>
    <property type="project" value="TreeGrafter"/>
</dbReference>
<dbReference type="PANTHER" id="PTHR23249">
    <property type="entry name" value="TRAFFICKING PROTEIN PARTICLE COMPLEX SUBUNIT"/>
    <property type="match status" value="1"/>
</dbReference>
<comment type="subunit">
    <text evidence="10">Component of the multisubunit TRAPP (transport protein particle) complex, which includes at least TRAPPC2, TRAPPC2L, TRAPPC3, TRAPPC3L, TRAPPC4, TRAPPC5, TRAPPC8, TRAPPC9, TRAPPC10, TRAPPC11 and TRAPPC12. Interacts with SDC2.</text>
</comment>
<organism evidence="12 13">
    <name type="scientific">Setaria digitata</name>
    <dbReference type="NCBI Taxonomy" id="48799"/>
    <lineage>
        <taxon>Eukaryota</taxon>
        <taxon>Metazoa</taxon>
        <taxon>Ecdysozoa</taxon>
        <taxon>Nematoda</taxon>
        <taxon>Chromadorea</taxon>
        <taxon>Rhabditida</taxon>
        <taxon>Spirurina</taxon>
        <taxon>Spiruromorpha</taxon>
        <taxon>Filarioidea</taxon>
        <taxon>Setariidae</taxon>
        <taxon>Setaria</taxon>
    </lineage>
</organism>
<dbReference type="Pfam" id="PF04099">
    <property type="entry name" value="Sybindin"/>
    <property type="match status" value="1"/>
</dbReference>
<reference evidence="13" key="1">
    <citation type="submission" date="2022-11" db="UniProtKB">
        <authorList>
            <consortium name="WormBaseParasite"/>
        </authorList>
    </citation>
    <scope>IDENTIFICATION</scope>
</reference>
<evidence type="ECO:0000256" key="8">
    <source>
        <dbReference type="ARBA" id="ARBA00039791"/>
    </source>
</evidence>
<evidence type="ECO:0000313" key="13">
    <source>
        <dbReference type="WBParaSite" id="sdigi.contig109.g4520.t1"/>
    </source>
</evidence>
<comment type="subcellular location">
    <subcellularLocation>
        <location evidence="1">Endoplasmic reticulum</location>
    </subcellularLocation>
    <subcellularLocation>
        <location evidence="2">Golgi apparatus</location>
    </subcellularLocation>
</comment>
<feature type="compositionally biased region" description="Low complexity" evidence="11">
    <location>
        <begin position="363"/>
        <end position="382"/>
    </location>
</feature>
<dbReference type="InterPro" id="IPR007233">
    <property type="entry name" value="TRAPPC"/>
</dbReference>
<evidence type="ECO:0000256" key="10">
    <source>
        <dbReference type="ARBA" id="ARBA00046941"/>
    </source>
</evidence>
<dbReference type="GO" id="GO:0030008">
    <property type="term" value="C:TRAPP complex"/>
    <property type="evidence" value="ECO:0007669"/>
    <property type="project" value="InterPro"/>
</dbReference>
<keyword evidence="6" id="KW-0333">Golgi apparatus</keyword>
<name>A0A915PJL4_9BILA</name>
<dbReference type="GO" id="GO:0005783">
    <property type="term" value="C:endoplasmic reticulum"/>
    <property type="evidence" value="ECO:0007669"/>
    <property type="project" value="UniProtKB-SubCell"/>
</dbReference>
<keyword evidence="4" id="KW-0256">Endoplasmic reticulum</keyword>
<feature type="compositionally biased region" description="Basic and acidic residues" evidence="11">
    <location>
        <begin position="130"/>
        <end position="144"/>
    </location>
</feature>
<dbReference type="CDD" id="cd14856">
    <property type="entry name" value="TRAPPC4_synbindin"/>
    <property type="match status" value="1"/>
</dbReference>
<evidence type="ECO:0000256" key="3">
    <source>
        <dbReference type="ARBA" id="ARBA00022448"/>
    </source>
</evidence>
<evidence type="ECO:0000256" key="4">
    <source>
        <dbReference type="ARBA" id="ARBA00022824"/>
    </source>
</evidence>
<evidence type="ECO:0000256" key="7">
    <source>
        <dbReference type="ARBA" id="ARBA00038179"/>
    </source>
</evidence>
<comment type="similarity">
    <text evidence="7">Belongs to the TRAPP small subunits family. TRAPPC4 subfamily.</text>
</comment>
<sequence>METGILGSDNPFFYLCCDWLEEVSNRGILDEMKNEINNFTSTLLTQPYYYYAGDFFFDSASIIKELRCLDLTYLMERRLRHTRIREELEQGENMGRFRKKCTKCLRESDDEGEGHSKQKKEDSESSEDANEAKVSKTADSERTDQNVTGILENRKKRKKKKPRINDLNVVDRFWFKRDTSPPPKDELEKHLHELRVRTRNELHTLLFLNRAVQESKTNLLRKYMAVLNQKDRRSWNRFLNYIETRFEIIPDEPTEYNKSSLSECLKNNPELMKAMDKMKVKMRAMSKTVPEEMHELATKIERQLFSLIPGVPGLTVYRNVMSSPKMSKEEPEGSNDEGTSDAAQSSTSFEPFFEPGPSLGHTDSSISTAPSASITSSASDAPRNLGILPDETVRPVLENVSVADLWGQYVKCLMMAVPSNLGRANFDRTAGMQAEKFLEQILKLSPVTSTMCGEPLQVPCFNPGEEQQISDGEKYKVELLKATKADSELIWNTAAQLQALVLIRRGKGPAVGLNELRKFNAAMQEAADTYREALASSQDRSVSRVGNFQYRISYGGKTETYHADAMRTLILNQLPPAVRFFTDQTKSEKLKKQGIAKEYFRNPRRIIHRRQITYFLLSRYGVKFDEQSKTQHSPALQPCPLYSFSYDSVCTSPMLIQHVFIINRAGSLIYDWDGKVDCTGVEKTFSYPLDIVLDIVDQKITVIFGERDGIGLRYTVSAINGTPVQACKVMFNGVEKMVLDIIQEEANYPLSIRFQSPTITTNEKIILSSTFHSLYTIAAQLSPVLKSSGIEVLSTNHFKLYCYQSTTGVKFVVVGSLSLISGVDGLLRRIYELYADFALKNPFYSIDMPIRCQKFDDAMRSLIERQDKFSMLTI</sequence>
<feature type="region of interest" description="Disordered" evidence="11">
    <location>
        <begin position="108"/>
        <end position="162"/>
    </location>
</feature>
<evidence type="ECO:0000256" key="11">
    <source>
        <dbReference type="SAM" id="MobiDB-lite"/>
    </source>
</evidence>
<protein>
    <recommendedName>
        <fullName evidence="8">Trafficking protein particle complex subunit 4</fullName>
    </recommendedName>
</protein>
<comment type="function">
    <text evidence="9">Core component of the TRAPP complexes which has a function of guanine nucleotide exchange factor activity for Rab1 GTPase. Plays a role in vesicular transport from endoplasmic reticulum to Golgi and autophagy. May play a role in dendrite postsynaptic membrane trafficking.</text>
</comment>
<dbReference type="SUPFAM" id="SSF64356">
    <property type="entry name" value="SNARE-like"/>
    <property type="match status" value="1"/>
</dbReference>
<evidence type="ECO:0000256" key="5">
    <source>
        <dbReference type="ARBA" id="ARBA00022892"/>
    </source>
</evidence>
<evidence type="ECO:0000256" key="2">
    <source>
        <dbReference type="ARBA" id="ARBA00004555"/>
    </source>
</evidence>
<dbReference type="Proteomes" id="UP000887581">
    <property type="component" value="Unplaced"/>
</dbReference>
<dbReference type="PANTHER" id="PTHR23249:SF15">
    <property type="entry name" value="TRAFFICKING PROTEIN PARTICLE COMPLEX SUBUNIT 4"/>
    <property type="match status" value="1"/>
</dbReference>
<accession>A0A915PJL4</accession>
<evidence type="ECO:0000256" key="1">
    <source>
        <dbReference type="ARBA" id="ARBA00004240"/>
    </source>
</evidence>
<evidence type="ECO:0000313" key="12">
    <source>
        <dbReference type="Proteomes" id="UP000887581"/>
    </source>
</evidence>
<feature type="compositionally biased region" description="Basic and acidic residues" evidence="11">
    <location>
        <begin position="113"/>
        <end position="123"/>
    </location>
</feature>
<evidence type="ECO:0000256" key="6">
    <source>
        <dbReference type="ARBA" id="ARBA00023034"/>
    </source>
</evidence>
<dbReference type="SMART" id="SM01399">
    <property type="entry name" value="Sybindin"/>
    <property type="match status" value="1"/>
</dbReference>
<dbReference type="InterPro" id="IPR011012">
    <property type="entry name" value="Longin-like_dom_sf"/>
</dbReference>